<evidence type="ECO:0000313" key="1">
    <source>
        <dbReference type="EMBL" id="QNT58894.1"/>
    </source>
</evidence>
<evidence type="ECO:0000313" key="2">
    <source>
        <dbReference type="Proteomes" id="UP000516412"/>
    </source>
</evidence>
<protein>
    <submittedName>
        <fullName evidence="1">Uncharacterized protein</fullName>
    </submittedName>
</protein>
<dbReference type="AlphaFoldDB" id="A0A7H1MB79"/>
<proteinExistence type="predicted"/>
<name>A0A7H1MB79_9NEIS</name>
<keyword evidence="2" id="KW-1185">Reference proteome</keyword>
<dbReference type="KEGG" id="nmus:H7A79_0573"/>
<gene>
    <name evidence="1" type="ORF">H7A79_0573</name>
</gene>
<dbReference type="Proteomes" id="UP000516412">
    <property type="component" value="Chromosome"/>
</dbReference>
<organism evidence="1 2">
    <name type="scientific">Neisseria musculi</name>
    <dbReference type="NCBI Taxonomy" id="1815583"/>
    <lineage>
        <taxon>Bacteria</taxon>
        <taxon>Pseudomonadati</taxon>
        <taxon>Pseudomonadota</taxon>
        <taxon>Betaproteobacteria</taxon>
        <taxon>Neisseriales</taxon>
        <taxon>Neisseriaceae</taxon>
        <taxon>Neisseria</taxon>
    </lineage>
</organism>
<dbReference type="EMBL" id="CP060414">
    <property type="protein sequence ID" value="QNT58894.1"/>
    <property type="molecule type" value="Genomic_DNA"/>
</dbReference>
<sequence>MHLKQTCTQIAKRYQCSTKNIHRCIKQGSLTTDKSFKSVADIIMDTTYFGRLFGIIVFINPLDNSIIRK</sequence>
<reference evidence="1" key="1">
    <citation type="submission" date="2024-06" db="EMBL/GenBank/DDBJ databases">
        <title>Complete Genome Sequence of mouse commensal type strain Neisseria musculi.</title>
        <authorList>
            <person name="Thapa E."/>
            <person name="Aluvathingal J."/>
            <person name="Nadendla S."/>
            <person name="Mehta A."/>
            <person name="Tettelin H."/>
            <person name="Weyand N.J."/>
        </authorList>
    </citation>
    <scope>NUCLEOTIDE SEQUENCE</scope>
    <source>
        <strain evidence="1">NW831</strain>
    </source>
</reference>
<accession>A0A7H1MB79</accession>